<evidence type="ECO:0000256" key="3">
    <source>
        <dbReference type="ARBA" id="ARBA00022475"/>
    </source>
</evidence>
<keyword evidence="4 7" id="KW-0812">Transmembrane</keyword>
<comment type="caution">
    <text evidence="9">The sequence shown here is derived from an EMBL/GenBank/DDBJ whole genome shotgun (WGS) entry which is preliminary data.</text>
</comment>
<comment type="similarity">
    <text evidence="7">Belongs to the binding-protein-dependent transport system permease family.</text>
</comment>
<dbReference type="Proteomes" id="UP000445696">
    <property type="component" value="Unassembled WGS sequence"/>
</dbReference>
<dbReference type="SUPFAM" id="SSF161098">
    <property type="entry name" value="MetI-like"/>
    <property type="match status" value="1"/>
</dbReference>
<dbReference type="PANTHER" id="PTHR30151">
    <property type="entry name" value="ALKANE SULFONATE ABC TRANSPORTER-RELATED, MEMBRANE SUBUNIT"/>
    <property type="match status" value="1"/>
</dbReference>
<keyword evidence="10" id="KW-1185">Reference proteome</keyword>
<feature type="transmembrane region" description="Helical" evidence="7">
    <location>
        <begin position="21"/>
        <end position="42"/>
    </location>
</feature>
<evidence type="ECO:0000256" key="1">
    <source>
        <dbReference type="ARBA" id="ARBA00004651"/>
    </source>
</evidence>
<evidence type="ECO:0000256" key="7">
    <source>
        <dbReference type="RuleBase" id="RU363032"/>
    </source>
</evidence>
<dbReference type="GO" id="GO:0055085">
    <property type="term" value="P:transmembrane transport"/>
    <property type="evidence" value="ECO:0007669"/>
    <property type="project" value="InterPro"/>
</dbReference>
<evidence type="ECO:0000259" key="8">
    <source>
        <dbReference type="PROSITE" id="PS50928"/>
    </source>
</evidence>
<dbReference type="GO" id="GO:0005886">
    <property type="term" value="C:plasma membrane"/>
    <property type="evidence" value="ECO:0007669"/>
    <property type="project" value="UniProtKB-SubCell"/>
</dbReference>
<name>A0A845M636_9PROT</name>
<dbReference type="OrthoDB" id="4926350at2"/>
<feature type="transmembrane region" description="Helical" evidence="7">
    <location>
        <begin position="226"/>
        <end position="249"/>
    </location>
</feature>
<comment type="subcellular location">
    <subcellularLocation>
        <location evidence="1 7">Cell membrane</location>
        <topology evidence="1 7">Multi-pass membrane protein</topology>
    </subcellularLocation>
</comment>
<organism evidence="9 10">
    <name type="scientific">Sneathiella chungangensis</name>
    <dbReference type="NCBI Taxonomy" id="1418234"/>
    <lineage>
        <taxon>Bacteria</taxon>
        <taxon>Pseudomonadati</taxon>
        <taxon>Pseudomonadota</taxon>
        <taxon>Alphaproteobacteria</taxon>
        <taxon>Sneathiellales</taxon>
        <taxon>Sneathiellaceae</taxon>
        <taxon>Sneathiella</taxon>
    </lineage>
</organism>
<feature type="transmembrane region" description="Helical" evidence="7">
    <location>
        <begin position="174"/>
        <end position="193"/>
    </location>
</feature>
<dbReference type="CDD" id="cd06261">
    <property type="entry name" value="TM_PBP2"/>
    <property type="match status" value="1"/>
</dbReference>
<gene>
    <name evidence="9" type="ORF">GQF03_00435</name>
</gene>
<feature type="domain" description="ABC transmembrane type-1" evidence="8">
    <location>
        <begin position="100"/>
        <end position="293"/>
    </location>
</feature>
<keyword evidence="5 7" id="KW-1133">Transmembrane helix</keyword>
<dbReference type="RefSeq" id="WP_161337218.1">
    <property type="nucleotide sequence ID" value="NZ_JBHSDG010000002.1"/>
</dbReference>
<evidence type="ECO:0000313" key="10">
    <source>
        <dbReference type="Proteomes" id="UP000445696"/>
    </source>
</evidence>
<proteinExistence type="inferred from homology"/>
<feature type="transmembrane region" description="Helical" evidence="7">
    <location>
        <begin position="269"/>
        <end position="290"/>
    </location>
</feature>
<feature type="transmembrane region" description="Helical" evidence="7">
    <location>
        <begin position="102"/>
        <end position="130"/>
    </location>
</feature>
<dbReference type="Pfam" id="PF00528">
    <property type="entry name" value="BPD_transp_1"/>
    <property type="match status" value="1"/>
</dbReference>
<dbReference type="PROSITE" id="PS50928">
    <property type="entry name" value="ABC_TM1"/>
    <property type="match status" value="1"/>
</dbReference>
<keyword evidence="2 7" id="KW-0813">Transport</keyword>
<evidence type="ECO:0000313" key="9">
    <source>
        <dbReference type="EMBL" id="MZR20793.1"/>
    </source>
</evidence>
<evidence type="ECO:0000256" key="6">
    <source>
        <dbReference type="ARBA" id="ARBA00023136"/>
    </source>
</evidence>
<evidence type="ECO:0000256" key="2">
    <source>
        <dbReference type="ARBA" id="ARBA00022448"/>
    </source>
</evidence>
<accession>A0A845M636</accession>
<dbReference type="EMBL" id="WTVA01000001">
    <property type="protein sequence ID" value="MZR20793.1"/>
    <property type="molecule type" value="Genomic_DNA"/>
</dbReference>
<keyword evidence="3" id="KW-1003">Cell membrane</keyword>
<dbReference type="PANTHER" id="PTHR30151:SF20">
    <property type="entry name" value="ABC TRANSPORTER PERMEASE PROTEIN HI_0355-RELATED"/>
    <property type="match status" value="1"/>
</dbReference>
<protein>
    <submittedName>
        <fullName evidence="9">ABC transporter permease subunit</fullName>
    </submittedName>
</protein>
<dbReference type="AlphaFoldDB" id="A0A845M636"/>
<dbReference type="InterPro" id="IPR035906">
    <property type="entry name" value="MetI-like_sf"/>
</dbReference>
<evidence type="ECO:0000256" key="5">
    <source>
        <dbReference type="ARBA" id="ARBA00022989"/>
    </source>
</evidence>
<reference evidence="9 10" key="1">
    <citation type="journal article" date="2014" name="Int. J. Syst. Evol. Microbiol.">
        <title>Sneathiella chungangensis sp. nov., isolated from a marine sand, and emended description of the genus Sneathiella.</title>
        <authorList>
            <person name="Siamphan C."/>
            <person name="Kim H."/>
            <person name="Lee J.S."/>
            <person name="Kim W."/>
        </authorList>
    </citation>
    <scope>NUCLEOTIDE SEQUENCE [LARGE SCALE GENOMIC DNA]</scope>
    <source>
        <strain evidence="9 10">KCTC 32476</strain>
    </source>
</reference>
<dbReference type="InterPro" id="IPR000515">
    <property type="entry name" value="MetI-like"/>
</dbReference>
<keyword evidence="6 7" id="KW-0472">Membrane</keyword>
<dbReference type="Gene3D" id="1.10.3720.10">
    <property type="entry name" value="MetI-like"/>
    <property type="match status" value="1"/>
</dbReference>
<sequence>MTDAVQPQVIPSWRRLYDGKVIPVATVLIALLILWLAGAVYMNSPQLIDQYKRGNVEWTFGKLVRDSWSMERPILPAPQQIVVELDKTVLDKKITSKRSLVYHAWVTLSSTLLGFAFGTILGILLAVGIVHIQTLDRSLMPWIIASQTVPILAIAPMIIVVLGNIGLTGLVPKALISMYLCFFPITIGMVKGLRSPDVLQLDLMKTYSASAAQVFWKLRIPASIPFLFTSLKVAIAISLVGAIVAELPTGAIEGLGARLLAGSYYGQTIQIWSALTVASLLGMLLVWAVALSEKLVLSRMGGQAA</sequence>
<evidence type="ECO:0000256" key="4">
    <source>
        <dbReference type="ARBA" id="ARBA00022692"/>
    </source>
</evidence>
<feature type="transmembrane region" description="Helical" evidence="7">
    <location>
        <begin position="142"/>
        <end position="162"/>
    </location>
</feature>